<organism evidence="8 9">
    <name type="scientific">Pseudalkalibacillus berkeleyi</name>
    <dbReference type="NCBI Taxonomy" id="1069813"/>
    <lineage>
        <taxon>Bacteria</taxon>
        <taxon>Bacillati</taxon>
        <taxon>Bacillota</taxon>
        <taxon>Bacilli</taxon>
        <taxon>Bacillales</taxon>
        <taxon>Fictibacillaceae</taxon>
        <taxon>Pseudalkalibacillus</taxon>
    </lineage>
</organism>
<feature type="transmembrane region" description="Helical" evidence="6">
    <location>
        <begin position="343"/>
        <end position="360"/>
    </location>
</feature>
<evidence type="ECO:0000256" key="3">
    <source>
        <dbReference type="ARBA" id="ARBA00022692"/>
    </source>
</evidence>
<evidence type="ECO:0000256" key="4">
    <source>
        <dbReference type="ARBA" id="ARBA00022989"/>
    </source>
</evidence>
<evidence type="ECO:0000313" key="8">
    <source>
        <dbReference type="EMBL" id="MCF6136162.1"/>
    </source>
</evidence>
<dbReference type="InterPro" id="IPR013525">
    <property type="entry name" value="ABC2_TM"/>
</dbReference>
<evidence type="ECO:0000256" key="6">
    <source>
        <dbReference type="SAM" id="Phobius"/>
    </source>
</evidence>
<feature type="transmembrane region" description="Helical" evidence="6">
    <location>
        <begin position="20"/>
        <end position="38"/>
    </location>
</feature>
<evidence type="ECO:0000313" key="9">
    <source>
        <dbReference type="Proteomes" id="UP001649381"/>
    </source>
</evidence>
<sequence>MYKLWIVLAHTYKSKVRSKAFIITTIATLLLVVGLTNMQTIISTFDKDEARQVAVLDSSDRFYEQLKSQVVAASDDVELVKVNGSESDAEKSVREGDYEGLLILNETKEGLPEGVLKVESNTESGWIRMMERSLQQTKVMIATQNLGVNPAELSDLYAPVSFEMQALKENAKTAEELDQARSIVYVLLFIIYFAVIFYGSMIATEVATEKSSRVMEILISSVSPVKQMFGKIFGIALLGLTQFALIFIVGFISMKFAPEPENPTSMESFTDFITIDQLPVSTMVYAVIFFLLGFLLYATLLAMLGSLVNKVEEANQVITPVILIIVVAFMIAMSGLANPEASFVTITSYIPFFTPMIMFLRVGMLNIPIWETLIGIVVLIATIGIFAVIAAKVYRGGVLMYGNATSLKNLKKALMFSKN</sequence>
<proteinExistence type="predicted"/>
<feature type="transmembrane region" description="Helical" evidence="6">
    <location>
        <begin position="228"/>
        <end position="252"/>
    </location>
</feature>
<keyword evidence="9" id="KW-1185">Reference proteome</keyword>
<feature type="transmembrane region" description="Helical" evidence="6">
    <location>
        <begin position="183"/>
        <end position="207"/>
    </location>
</feature>
<protein>
    <submittedName>
        <fullName evidence="8">ABC transporter permease</fullName>
    </submittedName>
</protein>
<name>A0ABS9GXB4_9BACL</name>
<feature type="transmembrane region" description="Helical" evidence="6">
    <location>
        <begin position="372"/>
        <end position="394"/>
    </location>
</feature>
<comment type="subcellular location">
    <subcellularLocation>
        <location evidence="1">Cell membrane</location>
        <topology evidence="1">Multi-pass membrane protein</topology>
    </subcellularLocation>
</comment>
<dbReference type="PANTHER" id="PTHR30294:SF29">
    <property type="entry name" value="MULTIDRUG ABC TRANSPORTER PERMEASE YBHS-RELATED"/>
    <property type="match status" value="1"/>
</dbReference>
<gene>
    <name evidence="8" type="ORF">L2716_00380</name>
</gene>
<feature type="transmembrane region" description="Helical" evidence="6">
    <location>
        <begin position="283"/>
        <end position="305"/>
    </location>
</feature>
<evidence type="ECO:0000256" key="1">
    <source>
        <dbReference type="ARBA" id="ARBA00004651"/>
    </source>
</evidence>
<reference evidence="8 9" key="1">
    <citation type="submission" date="2022-01" db="EMBL/GenBank/DDBJ databases">
        <title>Alkalihalobacillus sp. EGI L200015, a novel bacterium isolated from a salt lake sediment.</title>
        <authorList>
            <person name="Gao L."/>
            <person name="Fang B.-Z."/>
            <person name="Li W.-J."/>
        </authorList>
    </citation>
    <scope>NUCLEOTIDE SEQUENCE [LARGE SCALE GENOMIC DNA]</scope>
    <source>
        <strain evidence="8 9">KCTC 12718</strain>
    </source>
</reference>
<feature type="domain" description="ABC-2 type transporter transmembrane" evidence="7">
    <location>
        <begin position="19"/>
        <end position="391"/>
    </location>
</feature>
<feature type="transmembrane region" description="Helical" evidence="6">
    <location>
        <begin position="317"/>
        <end position="337"/>
    </location>
</feature>
<evidence type="ECO:0000259" key="7">
    <source>
        <dbReference type="Pfam" id="PF12698"/>
    </source>
</evidence>
<dbReference type="RefSeq" id="WP_236330396.1">
    <property type="nucleotide sequence ID" value="NZ_JAKIJS010000001.1"/>
</dbReference>
<evidence type="ECO:0000256" key="2">
    <source>
        <dbReference type="ARBA" id="ARBA00022475"/>
    </source>
</evidence>
<dbReference type="InterPro" id="IPR051449">
    <property type="entry name" value="ABC-2_transporter_component"/>
</dbReference>
<dbReference type="Proteomes" id="UP001649381">
    <property type="component" value="Unassembled WGS sequence"/>
</dbReference>
<keyword evidence="4 6" id="KW-1133">Transmembrane helix</keyword>
<dbReference type="Pfam" id="PF12698">
    <property type="entry name" value="ABC2_membrane_3"/>
    <property type="match status" value="1"/>
</dbReference>
<accession>A0ABS9GXB4</accession>
<dbReference type="EMBL" id="JAKIJS010000001">
    <property type="protein sequence ID" value="MCF6136162.1"/>
    <property type="molecule type" value="Genomic_DNA"/>
</dbReference>
<evidence type="ECO:0000256" key="5">
    <source>
        <dbReference type="ARBA" id="ARBA00023136"/>
    </source>
</evidence>
<keyword evidence="3 6" id="KW-0812">Transmembrane</keyword>
<dbReference type="PANTHER" id="PTHR30294">
    <property type="entry name" value="MEMBRANE COMPONENT OF ABC TRANSPORTER YHHJ-RELATED"/>
    <property type="match status" value="1"/>
</dbReference>
<comment type="caution">
    <text evidence="8">The sequence shown here is derived from an EMBL/GenBank/DDBJ whole genome shotgun (WGS) entry which is preliminary data.</text>
</comment>
<keyword evidence="2" id="KW-1003">Cell membrane</keyword>
<keyword evidence="5 6" id="KW-0472">Membrane</keyword>